<reference evidence="2 3" key="1">
    <citation type="submission" date="2021-01" db="EMBL/GenBank/DDBJ databases">
        <title>Actinoplanes sp. nov. LDG1-06 isolated from lichen.</title>
        <authorList>
            <person name="Saeng-In P."/>
            <person name="Phongsopitanun W."/>
            <person name="Kanchanasin P."/>
            <person name="Yuki M."/>
            <person name="Kudo T."/>
            <person name="Ohkuma M."/>
            <person name="Tanasupawat S."/>
        </authorList>
    </citation>
    <scope>NUCLEOTIDE SEQUENCE [LARGE SCALE GENOMIC DNA]</scope>
    <source>
        <strain evidence="2 3">LDG1-06</strain>
    </source>
</reference>
<protein>
    <submittedName>
        <fullName evidence="2">Helix-turn-helix domain-containing protein</fullName>
    </submittedName>
</protein>
<dbReference type="EMBL" id="JAENHP010000018">
    <property type="protein sequence ID" value="MBM2621206.1"/>
    <property type="molecule type" value="Genomic_DNA"/>
</dbReference>
<name>A0ABS2AMY1_9ACTN</name>
<accession>A0ABS2AMY1</accession>
<sequence length="63" mass="6864">MQNEMLRLNKVATILDVSVSTVRRLIKDGTLAAGFVRGQLRVSSRDLDAYISSVLTERSAVAA</sequence>
<dbReference type="InterPro" id="IPR041657">
    <property type="entry name" value="HTH_17"/>
</dbReference>
<dbReference type="Proteomes" id="UP000632138">
    <property type="component" value="Unassembled WGS sequence"/>
</dbReference>
<evidence type="ECO:0000259" key="1">
    <source>
        <dbReference type="Pfam" id="PF12728"/>
    </source>
</evidence>
<feature type="domain" description="Helix-turn-helix" evidence="1">
    <location>
        <begin position="6"/>
        <end position="52"/>
    </location>
</feature>
<comment type="caution">
    <text evidence="2">The sequence shown here is derived from an EMBL/GenBank/DDBJ whole genome shotgun (WGS) entry which is preliminary data.</text>
</comment>
<evidence type="ECO:0000313" key="2">
    <source>
        <dbReference type="EMBL" id="MBM2621206.1"/>
    </source>
</evidence>
<dbReference type="Pfam" id="PF12728">
    <property type="entry name" value="HTH_17"/>
    <property type="match status" value="1"/>
</dbReference>
<dbReference type="InterPro" id="IPR009061">
    <property type="entry name" value="DNA-bd_dom_put_sf"/>
</dbReference>
<dbReference type="InterPro" id="IPR010093">
    <property type="entry name" value="SinI_DNA-bd"/>
</dbReference>
<dbReference type="RefSeq" id="WP_203381183.1">
    <property type="nucleotide sequence ID" value="NZ_JAENHP010000018.1"/>
</dbReference>
<evidence type="ECO:0000313" key="3">
    <source>
        <dbReference type="Proteomes" id="UP000632138"/>
    </source>
</evidence>
<dbReference type="SUPFAM" id="SSF46955">
    <property type="entry name" value="Putative DNA-binding domain"/>
    <property type="match status" value="1"/>
</dbReference>
<organism evidence="2 3">
    <name type="scientific">Paractinoplanes ovalisporus</name>
    <dbReference type="NCBI Taxonomy" id="2810368"/>
    <lineage>
        <taxon>Bacteria</taxon>
        <taxon>Bacillati</taxon>
        <taxon>Actinomycetota</taxon>
        <taxon>Actinomycetes</taxon>
        <taxon>Micromonosporales</taxon>
        <taxon>Micromonosporaceae</taxon>
        <taxon>Paractinoplanes</taxon>
    </lineage>
</organism>
<gene>
    <name evidence="2" type="ORF">JIG36_37460</name>
</gene>
<dbReference type="NCBIfam" id="TIGR01764">
    <property type="entry name" value="excise"/>
    <property type="match status" value="1"/>
</dbReference>
<keyword evidence="3" id="KW-1185">Reference proteome</keyword>
<proteinExistence type="predicted"/>